<evidence type="ECO:0000313" key="1">
    <source>
        <dbReference type="EMBL" id="CBI03869.1"/>
    </source>
</evidence>
<protein>
    <submittedName>
        <fullName evidence="1">Uncharacterized protein</fullName>
    </submittedName>
</protein>
<sequence>MAHALQSYRSHLRHCRMYSIVALPNYPCALLKLDVPNSKEWNFRTIGYGIRCHFASRAYPHDIANCRSGSWTPE</sequence>
<organism evidence="1">
    <name type="scientific">mine drainage metagenome</name>
    <dbReference type="NCBI Taxonomy" id="410659"/>
    <lineage>
        <taxon>unclassified sequences</taxon>
        <taxon>metagenomes</taxon>
        <taxon>ecological metagenomes</taxon>
    </lineage>
</organism>
<proteinExistence type="predicted"/>
<accession>E6Q9J3</accession>
<name>E6Q9J3_9ZZZZ</name>
<gene>
    <name evidence="1" type="ORF">CARN5_2633</name>
</gene>
<dbReference type="AlphaFoldDB" id="E6Q9J3"/>
<reference evidence="1" key="1">
    <citation type="submission" date="2009-10" db="EMBL/GenBank/DDBJ databases">
        <title>Diversity of trophic interactions inside an arsenic-rich microbial ecosystem.</title>
        <authorList>
            <person name="Bertin P.N."/>
            <person name="Heinrich-Salmeron A."/>
            <person name="Pelletier E."/>
            <person name="Goulhen-Chollet F."/>
            <person name="Arsene-Ploetze F."/>
            <person name="Gallien S."/>
            <person name="Calteau A."/>
            <person name="Vallenet D."/>
            <person name="Casiot C."/>
            <person name="Chane-Woon-Ming B."/>
            <person name="Giloteaux L."/>
            <person name="Barakat M."/>
            <person name="Bonnefoy V."/>
            <person name="Bruneel O."/>
            <person name="Chandler M."/>
            <person name="Cleiss J."/>
            <person name="Duran R."/>
            <person name="Elbaz-Poulichet F."/>
            <person name="Fonknechten N."/>
            <person name="Lauga B."/>
            <person name="Mornico D."/>
            <person name="Ortet P."/>
            <person name="Schaeffer C."/>
            <person name="Siguier P."/>
            <person name="Alexander Thil Smith A."/>
            <person name="Van Dorsselaer A."/>
            <person name="Weissenbach J."/>
            <person name="Medigue C."/>
            <person name="Le Paslier D."/>
        </authorList>
    </citation>
    <scope>NUCLEOTIDE SEQUENCE</scope>
</reference>
<dbReference type="EMBL" id="CABP01000033">
    <property type="protein sequence ID" value="CBI03869.1"/>
    <property type="molecule type" value="Genomic_DNA"/>
</dbReference>
<comment type="caution">
    <text evidence="1">The sequence shown here is derived from an EMBL/GenBank/DDBJ whole genome shotgun (WGS) entry which is preliminary data.</text>
</comment>